<keyword evidence="4" id="KW-0863">Zinc-finger</keyword>
<evidence type="ECO:0000256" key="3">
    <source>
        <dbReference type="ARBA" id="ARBA00022723"/>
    </source>
</evidence>
<dbReference type="Pfam" id="PF02718">
    <property type="entry name" value="Herpes_UL31"/>
    <property type="match status" value="1"/>
</dbReference>
<evidence type="ECO:0000256" key="2">
    <source>
        <dbReference type="ARBA" id="ARBA00022562"/>
    </source>
</evidence>
<dbReference type="EMBL" id="AF319782">
    <property type="protein sequence ID" value="AAN64284.1"/>
    <property type="molecule type" value="Genomic_DNA"/>
</dbReference>
<reference evidence="9 10" key="1">
    <citation type="journal article" date="2001" name="Proc. Natl. Acad. Sci. U.S.A.">
        <title>An Epstein-Barr-related herpesvirus from marmoset lymphomas.</title>
        <authorList>
            <person name="Cho Y."/>
            <person name="Ramer J."/>
            <person name="Rivailler P."/>
            <person name="Quink C."/>
            <person name="Garber R.L."/>
            <person name="Beier D.R."/>
            <person name="Wang F."/>
        </authorList>
    </citation>
    <scope>NUCLEOTIDE SEQUENCE [LARGE SCALE GENOMIC DNA]</scope>
    <source>
        <strain evidence="9 10">CJ0149</strain>
    </source>
</reference>
<feature type="compositionally biased region" description="Basic and acidic residues" evidence="8">
    <location>
        <begin position="62"/>
        <end position="71"/>
    </location>
</feature>
<evidence type="ECO:0000313" key="9">
    <source>
        <dbReference type="EMBL" id="AAN64284.1"/>
    </source>
</evidence>
<evidence type="ECO:0000256" key="4">
    <source>
        <dbReference type="ARBA" id="ARBA00022771"/>
    </source>
</evidence>
<dbReference type="GO" id="GO:0008270">
    <property type="term" value="F:zinc ion binding"/>
    <property type="evidence" value="ECO:0007669"/>
    <property type="project" value="UniProtKB-KW"/>
</dbReference>
<dbReference type="GO" id="GO:0046765">
    <property type="term" value="P:viral budding from nuclear membrane"/>
    <property type="evidence" value="ECO:0007669"/>
    <property type="project" value="InterPro"/>
</dbReference>
<keyword evidence="6" id="KW-1043">Host membrane</keyword>
<reference evidence="9 10" key="2">
    <citation type="journal article" date="2002" name="J. Virol.">
        <title>Complete genomic sequence of an Epstein-Barr virus-related herpesvirus naturally infecting a new world primate: a defining point in the evolution of oncogenic lymphocryptoviruses.</title>
        <authorList>
            <person name="Rivailler P."/>
            <person name="Cho Y.G."/>
            <person name="Wang F."/>
        </authorList>
    </citation>
    <scope>NUCLEOTIDE SEQUENCE [LARGE SCALE GENOMIC DNA]</scope>
    <source>
        <strain evidence="9 10">CJ0149</strain>
    </source>
</reference>
<keyword evidence="3" id="KW-0479">Metal-binding</keyword>
<evidence type="ECO:0000256" key="6">
    <source>
        <dbReference type="ARBA" id="ARBA00022870"/>
    </source>
</evidence>
<proteinExistence type="inferred from homology"/>
<name>Q8BEN3_9GAMA</name>
<accession>Q8BEN3</accession>
<protein>
    <submittedName>
        <fullName evidence="9">ORF63</fullName>
    </submittedName>
</protein>
<keyword evidence="10" id="KW-1185">Reference proteome</keyword>
<dbReference type="OrthoDB" id="9041at10239"/>
<evidence type="ECO:0000256" key="7">
    <source>
        <dbReference type="ARBA" id="ARBA00023136"/>
    </source>
</evidence>
<dbReference type="KEGG" id="vg:955924"/>
<dbReference type="HAMAP" id="MF_04023">
    <property type="entry name" value="HSV_NEC1"/>
    <property type="match status" value="1"/>
</dbReference>
<organism evidence="9 10">
    <name type="scientific">callitrichine gammaherpesvirus 3</name>
    <name type="common">Marmoset lymphocryptovirus</name>
    <dbReference type="NCBI Taxonomy" id="106331"/>
    <lineage>
        <taxon>Viruses</taxon>
        <taxon>Duplodnaviria</taxon>
        <taxon>Heunggongvirae</taxon>
        <taxon>Peploviricota</taxon>
        <taxon>Herviviricetes</taxon>
        <taxon>Herpesvirales</taxon>
        <taxon>Orthoherpesviridae</taxon>
        <taxon>Gammaherpesvirinae</taxon>
        <taxon>Lymphocryptovirus</taxon>
        <taxon>Lymphocryptovirus callitrichinegamma3</taxon>
    </lineage>
</organism>
<keyword evidence="5" id="KW-0862">Zinc</keyword>
<dbReference type="Proteomes" id="UP000202809">
    <property type="component" value="Segment"/>
</dbReference>
<sequence length="313" mass="35061">MPKFAPYTQLTRKNGGRYSQYARPDSTRGVNKIVKKDPWKFRAPGIRARTIVSTVSRHRRNEHNGSSKSQDRLGTQLTLDRFFTGISTNFELGKDFLREINRPICVSKSISVPLRLASVPPGRCLKLSSFGHSLVMGSHCDVCAGRAILDIPQELGSIQLSFFNNVHQVLAHKQFYVSLLSNSPDAVKAGIRQPTLLYAFILAGHFDLKACPVFTFNPRGKLTMFLMVPGTSLHLSETCLKLLSGNICPTYNITLDLIGETFCLHFEPLEGVQEKTISVDESAIYEAIKGLDWSDELRLQIINYTQLISERSQ</sequence>
<evidence type="ECO:0000256" key="5">
    <source>
        <dbReference type="ARBA" id="ARBA00022833"/>
    </source>
</evidence>
<feature type="region of interest" description="Disordered" evidence="8">
    <location>
        <begin position="53"/>
        <end position="72"/>
    </location>
</feature>
<keyword evidence="2" id="KW-1048">Host nucleus</keyword>
<dbReference type="GeneID" id="955924"/>
<keyword evidence="7" id="KW-0472">Membrane</keyword>
<dbReference type="RefSeq" id="NP_733917.1">
    <property type="nucleotide sequence ID" value="NC_004367.1"/>
</dbReference>
<evidence type="ECO:0000256" key="1">
    <source>
        <dbReference type="ARBA" id="ARBA00022553"/>
    </source>
</evidence>
<evidence type="ECO:0000313" key="10">
    <source>
        <dbReference type="Proteomes" id="UP000202809"/>
    </source>
</evidence>
<dbReference type="InterPro" id="IPR021152">
    <property type="entry name" value="Herpes_UL31"/>
</dbReference>
<keyword evidence="1" id="KW-0597">Phosphoprotein</keyword>
<evidence type="ECO:0000256" key="8">
    <source>
        <dbReference type="SAM" id="MobiDB-lite"/>
    </source>
</evidence>